<reference evidence="2" key="1">
    <citation type="submission" date="2016-04" db="EMBL/GenBank/DDBJ databases">
        <authorList>
            <person name="Evans L.H."/>
            <person name="Alamgir A."/>
            <person name="Owens N."/>
            <person name="Weber N.D."/>
            <person name="Virtaneva K."/>
            <person name="Barbian K."/>
            <person name="Babar A."/>
            <person name="Rosenke K."/>
        </authorList>
    </citation>
    <scope>NUCLEOTIDE SEQUENCE [LARGE SCALE GENOMIC DNA]</scope>
    <source>
        <strain evidence="2">CBS 101.48</strain>
    </source>
</reference>
<dbReference type="CDD" id="cd01838">
    <property type="entry name" value="Isoamyl_acetate_hydrolase_like"/>
    <property type="match status" value="1"/>
</dbReference>
<dbReference type="InterPro" id="IPR036514">
    <property type="entry name" value="SGNH_hydro_sf"/>
</dbReference>
<protein>
    <recommendedName>
        <fullName evidence="1">SGNH hydrolase-type esterase domain-containing protein</fullName>
    </recommendedName>
</protein>
<dbReference type="EMBL" id="LT552109">
    <property type="protein sequence ID" value="SAL98445.1"/>
    <property type="molecule type" value="Genomic_DNA"/>
</dbReference>
<accession>A0A168MFS9</accession>
<name>A0A168MFS9_ABSGL</name>
<dbReference type="AlphaFoldDB" id="A0A168MFS9"/>
<sequence>MSFDPALFGFGANLASAYQRKIDVLNRGFSGYNTEWALPILRQLLPKRSDQQNQAARIELMTIFFGANDAALPFSFQHVPLSQFKTNLETMIRTVKDSNSPYYNPNLRLILITQPPLNETQWKKNCDDNGGPLNRTADNAETYAGMVRTVGQEHGVVVADLWSRLMEQVAGQPNGLEHFLFDGLHLNSNGYKVLYDLLMETIQTHYPEVHPNNIEMELPAWRDLADVKNLDQALAFPLLGKKNA</sequence>
<dbReference type="PANTHER" id="PTHR14209">
    <property type="entry name" value="ISOAMYL ACETATE-HYDROLYZING ESTERASE 1"/>
    <property type="match status" value="1"/>
</dbReference>
<organism evidence="2">
    <name type="scientific">Absidia glauca</name>
    <name type="common">Pin mould</name>
    <dbReference type="NCBI Taxonomy" id="4829"/>
    <lineage>
        <taxon>Eukaryota</taxon>
        <taxon>Fungi</taxon>
        <taxon>Fungi incertae sedis</taxon>
        <taxon>Mucoromycota</taxon>
        <taxon>Mucoromycotina</taxon>
        <taxon>Mucoromycetes</taxon>
        <taxon>Mucorales</taxon>
        <taxon>Cunninghamellaceae</taxon>
        <taxon>Absidia</taxon>
    </lineage>
</organism>
<dbReference type="InterPro" id="IPR045136">
    <property type="entry name" value="Iah1-like"/>
</dbReference>
<evidence type="ECO:0000259" key="1">
    <source>
        <dbReference type="Pfam" id="PF13472"/>
    </source>
</evidence>
<dbReference type="InterPro" id="IPR013830">
    <property type="entry name" value="SGNH_hydro"/>
</dbReference>
<dbReference type="OMA" id="VIWPKVI"/>
<dbReference type="InParanoid" id="A0A168MFS9"/>
<dbReference type="Pfam" id="PF13472">
    <property type="entry name" value="Lipase_GDSL_2"/>
    <property type="match status" value="1"/>
</dbReference>
<proteinExistence type="predicted"/>
<dbReference type="FunCoup" id="A0A168MFS9">
    <property type="interactions" value="126"/>
</dbReference>
<dbReference type="PANTHER" id="PTHR14209:SF19">
    <property type="entry name" value="ISOAMYL ACETATE-HYDROLYZING ESTERASE 1 HOMOLOG"/>
    <property type="match status" value="1"/>
</dbReference>
<gene>
    <name evidence="2" type="primary">ABSGL_03982.1 scaffold 4782</name>
</gene>
<dbReference type="STRING" id="4829.A0A168MFS9"/>
<evidence type="ECO:0000313" key="2">
    <source>
        <dbReference type="EMBL" id="SAL98445.1"/>
    </source>
</evidence>
<dbReference type="Proteomes" id="UP000078561">
    <property type="component" value="Unassembled WGS sequence"/>
</dbReference>
<dbReference type="OrthoDB" id="671439at2759"/>
<feature type="domain" description="SGNH hydrolase-type esterase" evidence="1">
    <location>
        <begin position="11"/>
        <end position="193"/>
    </location>
</feature>
<evidence type="ECO:0000313" key="3">
    <source>
        <dbReference type="Proteomes" id="UP000078561"/>
    </source>
</evidence>
<keyword evidence="3" id="KW-1185">Reference proteome</keyword>
<dbReference type="SUPFAM" id="SSF52266">
    <property type="entry name" value="SGNH hydrolase"/>
    <property type="match status" value="1"/>
</dbReference>
<dbReference type="Gene3D" id="3.40.50.1110">
    <property type="entry name" value="SGNH hydrolase"/>
    <property type="match status" value="1"/>
</dbReference>